<dbReference type="FunCoup" id="C5DHY8">
    <property type="interactions" value="311"/>
</dbReference>
<dbReference type="GO" id="GO:0017056">
    <property type="term" value="F:structural constituent of nuclear pore"/>
    <property type="evidence" value="ECO:0007669"/>
    <property type="project" value="InterPro"/>
</dbReference>
<dbReference type="EMBL" id="CU928169">
    <property type="protein sequence ID" value="CAR23399.1"/>
    <property type="molecule type" value="Genomic_DNA"/>
</dbReference>
<dbReference type="GO" id="GO:0006607">
    <property type="term" value="P:NLS-bearing protein import into nucleus"/>
    <property type="evidence" value="ECO:0007669"/>
    <property type="project" value="TreeGrafter"/>
</dbReference>
<sequence>MNAKLEPNSNDNNLGDTEEAKLPNLTLAQFFREKGDEPLSEIEYEGVLSLIKRSKSASLVEDTQNALMAGNNSSELSSAVLKPSSVREASLKAPSFRPKYDEFASTANTSLRSVVSAGSRKSRVFDYSSLPSPYRSCSYRHSTTDAILAQKNTAGLESSGADAFSTSSDKMSNTASALISLLDSREAKSEASGLANPYSTRVSEFKRYRRDPESDRFVPHTPSKANGASSPAHSIALSEIQNNENKEAETTEKPTNQQFTKYRPAKASSLRTTVSAKKSPGAESSKPLGSVPHLQETDAPVVPKSSFGFSYPALAMSFDKSSRNANSANSTGKMAAGVSEEGTETKPASSMNTKTTPSFNFSQQLGARKANSPAQTSLAAFAKESDQSSARKANEGQSSRELQSAFSNNEPLQFDFSAPPASGIDPASIDEELVQKSRNIYVF</sequence>
<dbReference type="InParanoid" id="C5DHY8"/>
<dbReference type="eggNOG" id="ENOG502RZ4Z">
    <property type="taxonomic scope" value="Eukaryota"/>
</dbReference>
<dbReference type="OrthoDB" id="5370852at2759"/>
<evidence type="ECO:0000313" key="2">
    <source>
        <dbReference type="EMBL" id="CAR23399.1"/>
    </source>
</evidence>
<dbReference type="KEGG" id="lth:KLTH0E08228g"/>
<dbReference type="GO" id="GO:0034398">
    <property type="term" value="P:telomere tethering at nuclear periphery"/>
    <property type="evidence" value="ECO:0007669"/>
    <property type="project" value="TreeGrafter"/>
</dbReference>
<evidence type="ECO:0000313" key="3">
    <source>
        <dbReference type="Proteomes" id="UP000002036"/>
    </source>
</evidence>
<dbReference type="GO" id="GO:0044615">
    <property type="term" value="C:nuclear pore nuclear basket"/>
    <property type="evidence" value="ECO:0007669"/>
    <property type="project" value="InterPro"/>
</dbReference>
<feature type="region of interest" description="Disordered" evidence="1">
    <location>
        <begin position="1"/>
        <end position="20"/>
    </location>
</feature>
<proteinExistence type="predicted"/>
<dbReference type="STRING" id="559295.C5DHY8"/>
<reference evidence="2 3" key="1">
    <citation type="journal article" date="2009" name="Genome Res.">
        <title>Comparative genomics of protoploid Saccharomycetaceae.</title>
        <authorList>
            <consortium name="The Genolevures Consortium"/>
            <person name="Souciet J.-L."/>
            <person name="Dujon B."/>
            <person name="Gaillardin C."/>
            <person name="Johnston M."/>
            <person name="Baret P.V."/>
            <person name="Cliften P."/>
            <person name="Sherman D.J."/>
            <person name="Weissenbach J."/>
            <person name="Westhof E."/>
            <person name="Wincker P."/>
            <person name="Jubin C."/>
            <person name="Poulain J."/>
            <person name="Barbe V."/>
            <person name="Segurens B."/>
            <person name="Artiguenave F."/>
            <person name="Anthouard V."/>
            <person name="Vacherie B."/>
            <person name="Val M.-E."/>
            <person name="Fulton R.S."/>
            <person name="Minx P."/>
            <person name="Wilson R."/>
            <person name="Durrens P."/>
            <person name="Jean G."/>
            <person name="Marck C."/>
            <person name="Martin T."/>
            <person name="Nikolski M."/>
            <person name="Rolland T."/>
            <person name="Seret M.-L."/>
            <person name="Casaregola S."/>
            <person name="Despons L."/>
            <person name="Fairhead C."/>
            <person name="Fischer G."/>
            <person name="Lafontaine I."/>
            <person name="Leh V."/>
            <person name="Lemaire M."/>
            <person name="de Montigny J."/>
            <person name="Neuveglise C."/>
            <person name="Thierry A."/>
            <person name="Blanc-Lenfle I."/>
            <person name="Bleykasten C."/>
            <person name="Diffels J."/>
            <person name="Fritsch E."/>
            <person name="Frangeul L."/>
            <person name="Goeffon A."/>
            <person name="Jauniaux N."/>
            <person name="Kachouri-Lafond R."/>
            <person name="Payen C."/>
            <person name="Potier S."/>
            <person name="Pribylova L."/>
            <person name="Ozanne C."/>
            <person name="Richard G.-F."/>
            <person name="Sacerdot C."/>
            <person name="Straub M.-L."/>
            <person name="Talla E."/>
        </authorList>
    </citation>
    <scope>NUCLEOTIDE SEQUENCE [LARGE SCALE GENOMIC DNA]</scope>
    <source>
        <strain evidence="3">ATCC 56472 / CBS 6340 / NRRL Y-8284</strain>
    </source>
</reference>
<feature type="region of interest" description="Disordered" evidence="1">
    <location>
        <begin position="205"/>
        <end position="303"/>
    </location>
</feature>
<protein>
    <submittedName>
        <fullName evidence="2">KLTH0E08228p</fullName>
    </submittedName>
</protein>
<feature type="compositionally biased region" description="Polar residues" evidence="1">
    <location>
        <begin position="387"/>
        <end position="411"/>
    </location>
</feature>
<dbReference type="RefSeq" id="XP_002553836.1">
    <property type="nucleotide sequence ID" value="XM_002553790.1"/>
</dbReference>
<dbReference type="GO" id="GO:0008298">
    <property type="term" value="P:intracellular mRNA localization"/>
    <property type="evidence" value="ECO:0007669"/>
    <property type="project" value="TreeGrafter"/>
</dbReference>
<dbReference type="AlphaFoldDB" id="C5DHY8"/>
<dbReference type="InterPro" id="IPR034432">
    <property type="entry name" value="Nup60"/>
</dbReference>
<keyword evidence="3" id="KW-1185">Reference proteome</keyword>
<dbReference type="PANTHER" id="PTHR28284">
    <property type="entry name" value="NUCLEOPORIN NUP60"/>
    <property type="match status" value="1"/>
</dbReference>
<feature type="region of interest" description="Disordered" evidence="1">
    <location>
        <begin position="322"/>
        <end position="427"/>
    </location>
</feature>
<evidence type="ECO:0000256" key="1">
    <source>
        <dbReference type="SAM" id="MobiDB-lite"/>
    </source>
</evidence>
<dbReference type="HOGENOM" id="CLU_618299_0_0_1"/>
<dbReference type="GO" id="GO:0016973">
    <property type="term" value="P:poly(A)+ mRNA export from nucleus"/>
    <property type="evidence" value="ECO:0007669"/>
    <property type="project" value="TreeGrafter"/>
</dbReference>
<dbReference type="OMA" id="NDNEGKH"/>
<feature type="compositionally biased region" description="Polar residues" evidence="1">
    <location>
        <begin position="223"/>
        <end position="232"/>
    </location>
</feature>
<dbReference type="Proteomes" id="UP000002036">
    <property type="component" value="Chromosome E"/>
</dbReference>
<dbReference type="GO" id="GO:0031990">
    <property type="term" value="P:mRNA export from nucleus in response to heat stress"/>
    <property type="evidence" value="ECO:0007669"/>
    <property type="project" value="TreeGrafter"/>
</dbReference>
<name>C5DHY8_LACTC</name>
<dbReference type="GeneID" id="8291995"/>
<organism evidence="2 3">
    <name type="scientific">Lachancea thermotolerans (strain ATCC 56472 / CBS 6340 / NRRL Y-8284)</name>
    <name type="common">Yeast</name>
    <name type="synonym">Kluyveromyces thermotolerans</name>
    <dbReference type="NCBI Taxonomy" id="559295"/>
    <lineage>
        <taxon>Eukaryota</taxon>
        <taxon>Fungi</taxon>
        <taxon>Dikarya</taxon>
        <taxon>Ascomycota</taxon>
        <taxon>Saccharomycotina</taxon>
        <taxon>Saccharomycetes</taxon>
        <taxon>Saccharomycetales</taxon>
        <taxon>Saccharomycetaceae</taxon>
        <taxon>Lachancea</taxon>
    </lineage>
</organism>
<accession>C5DHY8</accession>
<gene>
    <name evidence="2" type="ordered locus">KLTH0E08228g</name>
</gene>
<dbReference type="PANTHER" id="PTHR28284:SF1">
    <property type="entry name" value="NUCLEOPORIN NUP60"/>
    <property type="match status" value="1"/>
</dbReference>
<feature type="compositionally biased region" description="Basic and acidic residues" evidence="1">
    <location>
        <begin position="205"/>
        <end position="218"/>
    </location>
</feature>
<feature type="compositionally biased region" description="Polar residues" evidence="1">
    <location>
        <begin position="323"/>
        <end position="332"/>
    </location>
</feature>
<feature type="compositionally biased region" description="Polar residues" evidence="1">
    <location>
        <begin position="346"/>
        <end position="365"/>
    </location>
</feature>